<name>A0A6B3NFP7_9CYAN</name>
<dbReference type="AlphaFoldDB" id="A0A6B3NFP7"/>
<dbReference type="EMBL" id="JAAHFQ010000566">
    <property type="protein sequence ID" value="NER30473.1"/>
    <property type="molecule type" value="Genomic_DNA"/>
</dbReference>
<sequence>ISLVYRNLTGIGDQLAGNYYFTFEDGSDIWNFTYSAPLNPRNGTLQLTGDINRNQITESPLDEFDIEGESERYEISYRQPLVRSPREEFALSLGLTFQDGQTFVFDQPTPFGIGPDEDGISRTSVFKFSQDYILRDLQGAWSFRSLFSFGTGLFDATTNDDPIPDGHFFSWLIQGQRVQRIANNQLLIVQLDLQLTPDSLLPSQQFVIGGGESVRGYRQNVRSGDNGLRLSIEDRITLVRDETGNSIFQVAPFIDLGAIWNVSNNPNSLLDQRFLLGSGLGILWQPEPKLNIRLDYGLPFVDLDDRGDNIQDDGLYFNVIYGF</sequence>
<feature type="non-terminal residue" evidence="2">
    <location>
        <position position="1"/>
    </location>
</feature>
<dbReference type="GO" id="GO:0008320">
    <property type="term" value="F:protein transmembrane transporter activity"/>
    <property type="evidence" value="ECO:0007669"/>
    <property type="project" value="TreeGrafter"/>
</dbReference>
<gene>
    <name evidence="2" type="ORF">F6J89_23350</name>
</gene>
<dbReference type="GO" id="GO:0046819">
    <property type="term" value="P:protein secretion by the type V secretion system"/>
    <property type="evidence" value="ECO:0007669"/>
    <property type="project" value="TreeGrafter"/>
</dbReference>
<proteinExistence type="predicted"/>
<dbReference type="InterPro" id="IPR005565">
    <property type="entry name" value="Hemolysn_activator_HlyB_C"/>
</dbReference>
<dbReference type="InterPro" id="IPR051544">
    <property type="entry name" value="TPS_OM_transporter"/>
</dbReference>
<dbReference type="Gene3D" id="2.40.160.50">
    <property type="entry name" value="membrane protein fhac: a member of the omp85/tpsb transporter family"/>
    <property type="match status" value="1"/>
</dbReference>
<evidence type="ECO:0000259" key="1">
    <source>
        <dbReference type="Pfam" id="PF03865"/>
    </source>
</evidence>
<reference evidence="2" key="1">
    <citation type="submission" date="2019-11" db="EMBL/GenBank/DDBJ databases">
        <title>Genomic insights into an expanded diversity of filamentous marine cyanobacteria reveals the extraordinary biosynthetic potential of Moorea and Okeania.</title>
        <authorList>
            <person name="Ferreira Leao T."/>
            <person name="Wang M."/>
            <person name="Moss N."/>
            <person name="Da Silva R."/>
            <person name="Sanders J."/>
            <person name="Nurk S."/>
            <person name="Gurevich A."/>
            <person name="Humphrey G."/>
            <person name="Reher R."/>
            <person name="Zhu Q."/>
            <person name="Belda-Ferre P."/>
            <person name="Glukhov E."/>
            <person name="Rex R."/>
            <person name="Dorrestein P.C."/>
            <person name="Knight R."/>
            <person name="Pevzner P."/>
            <person name="Gerwick W.H."/>
            <person name="Gerwick L."/>
        </authorList>
    </citation>
    <scope>NUCLEOTIDE SEQUENCE</scope>
    <source>
        <strain evidence="2">SIO1C4</strain>
    </source>
</reference>
<comment type="caution">
    <text evidence="2">The sequence shown here is derived from an EMBL/GenBank/DDBJ whole genome shotgun (WGS) entry which is preliminary data.</text>
</comment>
<dbReference type="Pfam" id="PF03865">
    <property type="entry name" value="ShlB"/>
    <property type="match status" value="1"/>
</dbReference>
<accession>A0A6B3NFP7</accession>
<dbReference type="GO" id="GO:0098046">
    <property type="term" value="C:type V protein secretion system complex"/>
    <property type="evidence" value="ECO:0007669"/>
    <property type="project" value="TreeGrafter"/>
</dbReference>
<protein>
    <submittedName>
        <fullName evidence="2">ShlB/FhaC/HecB family hemolysin secretion/activation protein</fullName>
    </submittedName>
</protein>
<feature type="domain" description="Haemolysin activator HlyB C-terminal" evidence="1">
    <location>
        <begin position="2"/>
        <end position="282"/>
    </location>
</feature>
<dbReference type="PANTHER" id="PTHR34597:SF3">
    <property type="entry name" value="OUTER MEMBRANE TRANSPORTER CDIB"/>
    <property type="match status" value="1"/>
</dbReference>
<evidence type="ECO:0000313" key="2">
    <source>
        <dbReference type="EMBL" id="NER30473.1"/>
    </source>
</evidence>
<organism evidence="2">
    <name type="scientific">Symploca sp. SIO1C4</name>
    <dbReference type="NCBI Taxonomy" id="2607765"/>
    <lineage>
        <taxon>Bacteria</taxon>
        <taxon>Bacillati</taxon>
        <taxon>Cyanobacteriota</taxon>
        <taxon>Cyanophyceae</taxon>
        <taxon>Coleofasciculales</taxon>
        <taxon>Coleofasciculaceae</taxon>
        <taxon>Symploca</taxon>
    </lineage>
</organism>
<dbReference type="PANTHER" id="PTHR34597">
    <property type="entry name" value="SLR1661 PROTEIN"/>
    <property type="match status" value="1"/>
</dbReference>